<dbReference type="InterPro" id="IPR013249">
    <property type="entry name" value="RNA_pol_sigma70_r4_t2"/>
</dbReference>
<dbReference type="InterPro" id="IPR013324">
    <property type="entry name" value="RNA_pol_sigma_r3/r4-like"/>
</dbReference>
<feature type="domain" description="RNA polymerase sigma-70 region 2" evidence="6">
    <location>
        <begin position="21"/>
        <end position="80"/>
    </location>
</feature>
<comment type="caution">
    <text evidence="8">The sequence shown here is derived from an EMBL/GenBank/DDBJ whole genome shotgun (WGS) entry which is preliminary data.</text>
</comment>
<dbReference type="PANTHER" id="PTHR43133">
    <property type="entry name" value="RNA POLYMERASE ECF-TYPE SIGMA FACTO"/>
    <property type="match status" value="1"/>
</dbReference>
<dbReference type="GO" id="GO:0006352">
    <property type="term" value="P:DNA-templated transcription initiation"/>
    <property type="evidence" value="ECO:0007669"/>
    <property type="project" value="InterPro"/>
</dbReference>
<evidence type="ECO:0000259" key="6">
    <source>
        <dbReference type="Pfam" id="PF04542"/>
    </source>
</evidence>
<evidence type="ECO:0000313" key="9">
    <source>
        <dbReference type="Proteomes" id="UP000660611"/>
    </source>
</evidence>
<keyword evidence="8" id="KW-0240">DNA-directed RNA polymerase</keyword>
<dbReference type="GO" id="GO:0000428">
    <property type="term" value="C:DNA-directed RNA polymerase complex"/>
    <property type="evidence" value="ECO:0007669"/>
    <property type="project" value="UniProtKB-KW"/>
</dbReference>
<dbReference type="SUPFAM" id="SSF88946">
    <property type="entry name" value="Sigma2 domain of RNA polymerase sigma factors"/>
    <property type="match status" value="1"/>
</dbReference>
<dbReference type="Gene3D" id="1.10.1740.10">
    <property type="match status" value="1"/>
</dbReference>
<evidence type="ECO:0000256" key="4">
    <source>
        <dbReference type="ARBA" id="ARBA00023125"/>
    </source>
</evidence>
<accession>A0A919PL06</accession>
<keyword evidence="3" id="KW-0731">Sigma factor</keyword>
<dbReference type="Proteomes" id="UP000660611">
    <property type="component" value="Unassembled WGS sequence"/>
</dbReference>
<dbReference type="EMBL" id="BONQ01000058">
    <property type="protein sequence ID" value="GIG45899.1"/>
    <property type="molecule type" value="Genomic_DNA"/>
</dbReference>
<dbReference type="CDD" id="cd06171">
    <property type="entry name" value="Sigma70_r4"/>
    <property type="match status" value="1"/>
</dbReference>
<dbReference type="GO" id="GO:0016987">
    <property type="term" value="F:sigma factor activity"/>
    <property type="evidence" value="ECO:0007669"/>
    <property type="project" value="UniProtKB-KW"/>
</dbReference>
<keyword evidence="5" id="KW-0804">Transcription</keyword>
<protein>
    <submittedName>
        <fullName evidence="8">DNA-directed RNA polymerase sigma-70 factor</fullName>
    </submittedName>
</protein>
<evidence type="ECO:0000313" key="8">
    <source>
        <dbReference type="EMBL" id="GIG45899.1"/>
    </source>
</evidence>
<dbReference type="NCBIfam" id="TIGR02983">
    <property type="entry name" value="SigE-fam_strep"/>
    <property type="match status" value="1"/>
</dbReference>
<evidence type="ECO:0000256" key="2">
    <source>
        <dbReference type="ARBA" id="ARBA00023015"/>
    </source>
</evidence>
<evidence type="ECO:0000256" key="1">
    <source>
        <dbReference type="ARBA" id="ARBA00010641"/>
    </source>
</evidence>
<dbReference type="Gene3D" id="1.10.10.10">
    <property type="entry name" value="Winged helix-like DNA-binding domain superfamily/Winged helix DNA-binding domain"/>
    <property type="match status" value="1"/>
</dbReference>
<organism evidence="8 9">
    <name type="scientific">Dactylosporangium siamense</name>
    <dbReference type="NCBI Taxonomy" id="685454"/>
    <lineage>
        <taxon>Bacteria</taxon>
        <taxon>Bacillati</taxon>
        <taxon>Actinomycetota</taxon>
        <taxon>Actinomycetes</taxon>
        <taxon>Micromonosporales</taxon>
        <taxon>Micromonosporaceae</taxon>
        <taxon>Dactylosporangium</taxon>
    </lineage>
</organism>
<dbReference type="Pfam" id="PF08281">
    <property type="entry name" value="Sigma70_r4_2"/>
    <property type="match status" value="1"/>
</dbReference>
<keyword evidence="4" id="KW-0238">DNA-binding</keyword>
<evidence type="ECO:0000259" key="7">
    <source>
        <dbReference type="Pfam" id="PF08281"/>
    </source>
</evidence>
<evidence type="ECO:0000256" key="5">
    <source>
        <dbReference type="ARBA" id="ARBA00023163"/>
    </source>
</evidence>
<dbReference type="PANTHER" id="PTHR43133:SF50">
    <property type="entry name" value="ECF RNA POLYMERASE SIGMA FACTOR SIGM"/>
    <property type="match status" value="1"/>
</dbReference>
<dbReference type="InterPro" id="IPR039425">
    <property type="entry name" value="RNA_pol_sigma-70-like"/>
</dbReference>
<name>A0A919PL06_9ACTN</name>
<dbReference type="InterPro" id="IPR007627">
    <property type="entry name" value="RNA_pol_sigma70_r2"/>
</dbReference>
<dbReference type="Pfam" id="PF04542">
    <property type="entry name" value="Sigma70_r2"/>
    <property type="match status" value="1"/>
</dbReference>
<dbReference type="SUPFAM" id="SSF88659">
    <property type="entry name" value="Sigma3 and sigma4 domains of RNA polymerase sigma factors"/>
    <property type="match status" value="1"/>
</dbReference>
<keyword evidence="2" id="KW-0805">Transcription regulation</keyword>
<evidence type="ECO:0000256" key="3">
    <source>
        <dbReference type="ARBA" id="ARBA00023082"/>
    </source>
</evidence>
<gene>
    <name evidence="8" type="ORF">Dsi01nite_039400</name>
</gene>
<proteinExistence type="inferred from homology"/>
<dbReference type="GO" id="GO:0003677">
    <property type="term" value="F:DNA binding"/>
    <property type="evidence" value="ECO:0007669"/>
    <property type="project" value="UniProtKB-KW"/>
</dbReference>
<dbReference type="InterPro" id="IPR013325">
    <property type="entry name" value="RNA_pol_sigma_r2"/>
</dbReference>
<comment type="similarity">
    <text evidence="1">Belongs to the sigma-70 factor family. ECF subfamily.</text>
</comment>
<feature type="domain" description="RNA polymerase sigma factor 70 region 4 type 2" evidence="7">
    <location>
        <begin position="105"/>
        <end position="155"/>
    </location>
</feature>
<dbReference type="InterPro" id="IPR014284">
    <property type="entry name" value="RNA_pol_sigma-70_dom"/>
</dbReference>
<dbReference type="InterPro" id="IPR014325">
    <property type="entry name" value="RNA_pol_sigma-E_actinobac"/>
</dbReference>
<dbReference type="AlphaFoldDB" id="A0A919PL06"/>
<sequence>MESKTGPEGFEEFVRGRAAGLLRYGYVLTGSSHDAADLVQEALVRLGAGWSRVRQKGNPEGYVRTTMARLYISWWRRRRRELLVSEVPDRPGHDGEPALNEQSGLWQALLRLPPGRRAVLVLRYYEVCTDEEIASILGVSRGTVRSQAARGLEQLSKTWEPADGSTAALLKEPT</sequence>
<dbReference type="NCBIfam" id="TIGR02937">
    <property type="entry name" value="sigma70-ECF"/>
    <property type="match status" value="1"/>
</dbReference>
<reference evidence="8" key="1">
    <citation type="submission" date="2021-01" db="EMBL/GenBank/DDBJ databases">
        <title>Whole genome shotgun sequence of Dactylosporangium siamense NBRC 106093.</title>
        <authorList>
            <person name="Komaki H."/>
            <person name="Tamura T."/>
        </authorList>
    </citation>
    <scope>NUCLEOTIDE SEQUENCE</scope>
    <source>
        <strain evidence="8">NBRC 106093</strain>
    </source>
</reference>
<keyword evidence="9" id="KW-1185">Reference proteome</keyword>
<dbReference type="InterPro" id="IPR036388">
    <property type="entry name" value="WH-like_DNA-bd_sf"/>
</dbReference>
<dbReference type="RefSeq" id="WP_203847697.1">
    <property type="nucleotide sequence ID" value="NZ_BAAAVW010000012.1"/>
</dbReference>